<evidence type="ECO:0008006" key="3">
    <source>
        <dbReference type="Google" id="ProtNLM"/>
    </source>
</evidence>
<reference evidence="2" key="1">
    <citation type="submission" date="2018-04" db="EMBL/GenBank/DDBJ databases">
        <title>Transcriptome of Schizaphis graminum biotype I.</title>
        <authorList>
            <person name="Scully E.D."/>
            <person name="Geib S.M."/>
            <person name="Palmer N.A."/>
            <person name="Koch K."/>
            <person name="Bradshaw J."/>
            <person name="Heng-Moss T."/>
            <person name="Sarath G."/>
        </authorList>
    </citation>
    <scope>NUCLEOTIDE SEQUENCE</scope>
</reference>
<sequence length="123" mass="14147">MHFWSFFAFITTILTAIGSSAARKELYDPECMHTTILKYVLTMIAIKSIHYRTELQLIRGTRPAAATVVRGCYYGQLDVTSAVLEREQIFFPLLNIDVLMRARIHSPRNTRPVYGRKCITYVS</sequence>
<evidence type="ECO:0000256" key="1">
    <source>
        <dbReference type="SAM" id="SignalP"/>
    </source>
</evidence>
<evidence type="ECO:0000313" key="2">
    <source>
        <dbReference type="EMBL" id="MBY25409.1"/>
    </source>
</evidence>
<keyword evidence="1" id="KW-0732">Signal</keyword>
<dbReference type="AlphaFoldDB" id="A0A2S2P7H3"/>
<feature type="signal peptide" evidence="1">
    <location>
        <begin position="1"/>
        <end position="22"/>
    </location>
</feature>
<feature type="chain" id="PRO_5015782797" description="Secreted protein" evidence="1">
    <location>
        <begin position="23"/>
        <end position="123"/>
    </location>
</feature>
<gene>
    <name evidence="2" type="ORF">g.2327</name>
</gene>
<dbReference type="EMBL" id="GGMR01012790">
    <property type="protein sequence ID" value="MBY25409.1"/>
    <property type="molecule type" value="Transcribed_RNA"/>
</dbReference>
<proteinExistence type="predicted"/>
<name>A0A2S2P7H3_SCHGA</name>
<accession>A0A2S2P7H3</accession>
<organism evidence="2">
    <name type="scientific">Schizaphis graminum</name>
    <name type="common">Green bug aphid</name>
    <dbReference type="NCBI Taxonomy" id="13262"/>
    <lineage>
        <taxon>Eukaryota</taxon>
        <taxon>Metazoa</taxon>
        <taxon>Ecdysozoa</taxon>
        <taxon>Arthropoda</taxon>
        <taxon>Hexapoda</taxon>
        <taxon>Insecta</taxon>
        <taxon>Pterygota</taxon>
        <taxon>Neoptera</taxon>
        <taxon>Paraneoptera</taxon>
        <taxon>Hemiptera</taxon>
        <taxon>Sternorrhyncha</taxon>
        <taxon>Aphidomorpha</taxon>
        <taxon>Aphidoidea</taxon>
        <taxon>Aphididae</taxon>
        <taxon>Aphidini</taxon>
        <taxon>Schizaphis</taxon>
    </lineage>
</organism>
<protein>
    <recommendedName>
        <fullName evidence="3">Secreted protein</fullName>
    </recommendedName>
</protein>